<proteinExistence type="predicted"/>
<feature type="region of interest" description="Disordered" evidence="1">
    <location>
        <begin position="126"/>
        <end position="146"/>
    </location>
</feature>
<sequence length="273" mass="29858">MQGCLDLGRVVRVVVKNPDAGDLPLEVESAACPAEAREPFCHSGSRLAEPYCRDECGKGVERIVPTRHLQFDSRKARLRSIDAERPAPTSPFKVCHAVVRRLLASVRAHIDSHVSRALGESNRASIISAGDEKSSPAPDPGGEFEERGLDRLECAPVVQVIGLDVRDDPREWRVVQECAITLISFHHEDLPAAEVGVRSGFSELAADRKGGIHAAVLECNRHHRRRGRLAVSAGHCDGHIAVHDHRESIGSAQFFEPKGGTCHPLDVRLGNRR</sequence>
<reference evidence="2" key="1">
    <citation type="submission" date="2020-05" db="EMBL/GenBank/DDBJ databases">
        <authorList>
            <person name="Chiriac C."/>
            <person name="Salcher M."/>
            <person name="Ghai R."/>
            <person name="Kavagutti S V."/>
        </authorList>
    </citation>
    <scope>NUCLEOTIDE SEQUENCE</scope>
</reference>
<protein>
    <submittedName>
        <fullName evidence="2">Unannotated protein</fullName>
    </submittedName>
</protein>
<accession>A0A6J6UFZ1</accession>
<evidence type="ECO:0000313" key="2">
    <source>
        <dbReference type="EMBL" id="CAB4757573.1"/>
    </source>
</evidence>
<evidence type="ECO:0000256" key="1">
    <source>
        <dbReference type="SAM" id="MobiDB-lite"/>
    </source>
</evidence>
<organism evidence="2">
    <name type="scientific">freshwater metagenome</name>
    <dbReference type="NCBI Taxonomy" id="449393"/>
    <lineage>
        <taxon>unclassified sequences</taxon>
        <taxon>metagenomes</taxon>
        <taxon>ecological metagenomes</taxon>
    </lineage>
</organism>
<dbReference type="AlphaFoldDB" id="A0A6J6UFZ1"/>
<gene>
    <name evidence="2" type="ORF">UFOPK2786_01648</name>
</gene>
<name>A0A6J6UFZ1_9ZZZZ</name>
<dbReference type="EMBL" id="CAEZYW010000310">
    <property type="protein sequence ID" value="CAB4757573.1"/>
    <property type="molecule type" value="Genomic_DNA"/>
</dbReference>